<keyword evidence="1" id="KW-0175">Coiled coil</keyword>
<evidence type="ECO:0000256" key="1">
    <source>
        <dbReference type="SAM" id="Coils"/>
    </source>
</evidence>
<reference evidence="2 3" key="1">
    <citation type="submission" date="2016-11" db="EMBL/GenBank/DDBJ databases">
        <authorList>
            <person name="Jaros S."/>
            <person name="Januszkiewicz K."/>
            <person name="Wedrychowicz H."/>
        </authorList>
    </citation>
    <scope>NUCLEOTIDE SEQUENCE [LARGE SCALE GENOMIC DNA]</scope>
    <source>
        <strain evidence="2 3">DSM 15970</strain>
    </source>
</reference>
<dbReference type="AlphaFoldDB" id="A0A1M6GIV4"/>
<dbReference type="RefSeq" id="WP_073993589.1">
    <property type="nucleotide sequence ID" value="NZ_FQYT01000012.1"/>
</dbReference>
<feature type="coiled-coil region" evidence="1">
    <location>
        <begin position="2"/>
        <end position="36"/>
    </location>
</feature>
<organism evidence="2 3">
    <name type="scientific">Parasporobacterium paucivorans DSM 15970</name>
    <dbReference type="NCBI Taxonomy" id="1122934"/>
    <lineage>
        <taxon>Bacteria</taxon>
        <taxon>Bacillati</taxon>
        <taxon>Bacillota</taxon>
        <taxon>Clostridia</taxon>
        <taxon>Lachnospirales</taxon>
        <taxon>Lachnospiraceae</taxon>
        <taxon>Parasporobacterium</taxon>
    </lineage>
</organism>
<protein>
    <submittedName>
        <fullName evidence="2">Uncharacterized protein</fullName>
    </submittedName>
</protein>
<proteinExistence type="predicted"/>
<dbReference type="EMBL" id="FQYT01000012">
    <property type="protein sequence ID" value="SHJ09883.1"/>
    <property type="molecule type" value="Genomic_DNA"/>
</dbReference>
<accession>A0A1M6GIV4</accession>
<dbReference type="OrthoDB" id="6119186at2"/>
<evidence type="ECO:0000313" key="3">
    <source>
        <dbReference type="Proteomes" id="UP000184342"/>
    </source>
</evidence>
<keyword evidence="3" id="KW-1185">Reference proteome</keyword>
<dbReference type="Proteomes" id="UP000184342">
    <property type="component" value="Unassembled WGS sequence"/>
</dbReference>
<sequence>MDNSLEKKYQELVEENKALKEQIKKLQKDQKIYDSLIVKNNCYFIEKENGDMDGPFCIRCWDKRKKLTRMTIMDSPDGSKTMATCHDCTFIAYLPMFD</sequence>
<gene>
    <name evidence="2" type="ORF">SAMN02745691_01338</name>
</gene>
<dbReference type="STRING" id="1122934.SAMN02745691_01338"/>
<name>A0A1M6GIV4_9FIRM</name>
<evidence type="ECO:0000313" key="2">
    <source>
        <dbReference type="EMBL" id="SHJ09883.1"/>
    </source>
</evidence>